<evidence type="ECO:0008006" key="9">
    <source>
        <dbReference type="Google" id="ProtNLM"/>
    </source>
</evidence>
<dbReference type="InterPro" id="IPR000375">
    <property type="entry name" value="Dynamin_stalk"/>
</dbReference>
<dbReference type="PANTHER" id="PTHR11566:SF149">
    <property type="entry name" value="GTPASE, PUTATIVE (AFU_ORTHOLOGUE AFUA_6G11890)-RELATED"/>
    <property type="match status" value="1"/>
</dbReference>
<feature type="region of interest" description="Disordered" evidence="4">
    <location>
        <begin position="850"/>
        <end position="932"/>
    </location>
</feature>
<comment type="caution">
    <text evidence="7">The sequence shown here is derived from an EMBL/GenBank/DDBJ whole genome shotgun (WGS) entry which is preliminary data.</text>
</comment>
<keyword evidence="1" id="KW-0547">Nucleotide-binding</keyword>
<dbReference type="SUPFAM" id="SSF52540">
    <property type="entry name" value="P-loop containing nucleoside triphosphate hydrolases"/>
    <property type="match status" value="1"/>
</dbReference>
<dbReference type="GO" id="GO:0048312">
    <property type="term" value="P:intracellular distribution of mitochondria"/>
    <property type="evidence" value="ECO:0007669"/>
    <property type="project" value="TreeGrafter"/>
</dbReference>
<feature type="compositionally biased region" description="Basic and acidic residues" evidence="4">
    <location>
        <begin position="755"/>
        <end position="764"/>
    </location>
</feature>
<dbReference type="Pfam" id="PF02212">
    <property type="entry name" value="GED"/>
    <property type="match status" value="1"/>
</dbReference>
<feature type="region of interest" description="Disordered" evidence="4">
    <location>
        <begin position="724"/>
        <end position="774"/>
    </location>
</feature>
<dbReference type="InterPro" id="IPR003130">
    <property type="entry name" value="GED"/>
</dbReference>
<dbReference type="GO" id="GO:0005874">
    <property type="term" value="C:microtubule"/>
    <property type="evidence" value="ECO:0007669"/>
    <property type="project" value="TreeGrafter"/>
</dbReference>
<dbReference type="InterPro" id="IPR027417">
    <property type="entry name" value="P-loop_NTPase"/>
</dbReference>
<proteinExistence type="predicted"/>
<dbReference type="GO" id="GO:0005739">
    <property type="term" value="C:mitochondrion"/>
    <property type="evidence" value="ECO:0007669"/>
    <property type="project" value="TreeGrafter"/>
</dbReference>
<dbReference type="Pfam" id="PF01031">
    <property type="entry name" value="Dynamin_M"/>
    <property type="match status" value="1"/>
</dbReference>
<evidence type="ECO:0000256" key="2">
    <source>
        <dbReference type="ARBA" id="ARBA00023134"/>
    </source>
</evidence>
<dbReference type="Pfam" id="PF00350">
    <property type="entry name" value="Dynamin_N"/>
    <property type="match status" value="1"/>
</dbReference>
<dbReference type="GO" id="GO:0003924">
    <property type="term" value="F:GTPase activity"/>
    <property type="evidence" value="ECO:0007669"/>
    <property type="project" value="InterPro"/>
</dbReference>
<dbReference type="PROSITE" id="PS51718">
    <property type="entry name" value="G_DYNAMIN_2"/>
    <property type="match status" value="1"/>
</dbReference>
<evidence type="ECO:0000313" key="8">
    <source>
        <dbReference type="Proteomes" id="UP001305414"/>
    </source>
</evidence>
<dbReference type="InterPro" id="IPR022812">
    <property type="entry name" value="Dynamin"/>
</dbReference>
<dbReference type="GO" id="GO:0005525">
    <property type="term" value="F:GTP binding"/>
    <property type="evidence" value="ECO:0007669"/>
    <property type="project" value="InterPro"/>
</dbReference>
<name>A0AAN7UTW9_9PEZI</name>
<dbReference type="InterPro" id="IPR030381">
    <property type="entry name" value="G_DYNAMIN_dom"/>
</dbReference>
<keyword evidence="8" id="KW-1185">Reference proteome</keyword>
<accession>A0AAN7UTW9</accession>
<gene>
    <name evidence="7" type="ORF">RRF57_008747</name>
</gene>
<dbReference type="InterPro" id="IPR045063">
    <property type="entry name" value="Dynamin_N"/>
</dbReference>
<feature type="domain" description="GED" evidence="5">
    <location>
        <begin position="626"/>
        <end position="717"/>
    </location>
</feature>
<dbReference type="GO" id="GO:0016020">
    <property type="term" value="C:membrane"/>
    <property type="evidence" value="ECO:0007669"/>
    <property type="project" value="TreeGrafter"/>
</dbReference>
<keyword evidence="2" id="KW-0342">GTP-binding</keyword>
<feature type="domain" description="Dynamin-type G" evidence="6">
    <location>
        <begin position="36"/>
        <end position="316"/>
    </location>
</feature>
<organism evidence="7 8">
    <name type="scientific">Xylaria bambusicola</name>
    <dbReference type="NCBI Taxonomy" id="326684"/>
    <lineage>
        <taxon>Eukaryota</taxon>
        <taxon>Fungi</taxon>
        <taxon>Dikarya</taxon>
        <taxon>Ascomycota</taxon>
        <taxon>Pezizomycotina</taxon>
        <taxon>Sordariomycetes</taxon>
        <taxon>Xylariomycetidae</taxon>
        <taxon>Xylariales</taxon>
        <taxon>Xylariaceae</taxon>
        <taxon>Xylaria</taxon>
    </lineage>
</organism>
<dbReference type="InterPro" id="IPR020850">
    <property type="entry name" value="GED_dom"/>
</dbReference>
<evidence type="ECO:0000259" key="6">
    <source>
        <dbReference type="PROSITE" id="PS51718"/>
    </source>
</evidence>
<feature type="compositionally biased region" description="Polar residues" evidence="4">
    <location>
        <begin position="887"/>
        <end position="903"/>
    </location>
</feature>
<feature type="compositionally biased region" description="Polar residues" evidence="4">
    <location>
        <begin position="740"/>
        <end position="752"/>
    </location>
</feature>
<evidence type="ECO:0000259" key="5">
    <source>
        <dbReference type="PROSITE" id="PS51388"/>
    </source>
</evidence>
<dbReference type="AlphaFoldDB" id="A0AAN7UTW9"/>
<dbReference type="EMBL" id="JAWHQM010000029">
    <property type="protein sequence ID" value="KAK5633033.1"/>
    <property type="molecule type" value="Genomic_DNA"/>
</dbReference>
<dbReference type="InterPro" id="IPR001401">
    <property type="entry name" value="Dynamin_GTPase"/>
</dbReference>
<feature type="compositionally biased region" description="Polar residues" evidence="4">
    <location>
        <begin position="850"/>
        <end position="875"/>
    </location>
</feature>
<dbReference type="GO" id="GO:0016559">
    <property type="term" value="P:peroxisome fission"/>
    <property type="evidence" value="ECO:0007669"/>
    <property type="project" value="TreeGrafter"/>
</dbReference>
<evidence type="ECO:0000256" key="3">
    <source>
        <dbReference type="SAM" id="Coils"/>
    </source>
</evidence>
<evidence type="ECO:0000256" key="4">
    <source>
        <dbReference type="SAM" id="MobiDB-lite"/>
    </source>
</evidence>
<dbReference type="GO" id="GO:0008017">
    <property type="term" value="F:microtubule binding"/>
    <property type="evidence" value="ECO:0007669"/>
    <property type="project" value="TreeGrafter"/>
</dbReference>
<feature type="coiled-coil region" evidence="3">
    <location>
        <begin position="678"/>
        <end position="705"/>
    </location>
</feature>
<dbReference type="SMART" id="SM00053">
    <property type="entry name" value="DYNc"/>
    <property type="match status" value="1"/>
</dbReference>
<dbReference type="Proteomes" id="UP001305414">
    <property type="component" value="Unassembled WGS sequence"/>
</dbReference>
<keyword evidence="3" id="KW-0175">Coiled coil</keyword>
<evidence type="ECO:0000256" key="1">
    <source>
        <dbReference type="ARBA" id="ARBA00022741"/>
    </source>
</evidence>
<sequence length="932" mass="103894">MATISLDSDAIEQLGGERKVLLDAIDDLRKHGIGRFVDLPQIIVVGDQSAGKSSVLEAISRVRFPVKAEMCTRFPTELVLRTDQQVKINVQIQPAFPFTDSPYQFNETSFDKDDLPRIIENAKTHLLRDGTTFSEDVLRIEICSPDVPHLTLVDLPGFYHSLDSNQPADGRGIVDRLVGAYMARKNSIILAIISARSQVVMQKVILEVNKYDKNQERTLGIITKPDLLIPGSRDEDTFIQLARNQEPRLRLAFGWHVLRNRSEAETSLQPGERDSKEKEFFESGIWSAIPSNSRGVDTLRKKLANILLDHIRKNIDPLIRDIQESMDTRKRSLERLGTSRSTPPQLRAHLDKIASQFQLLSLRAIEGNYSHEFFGGLYPDVSALSIEESRVRKLRALVRELNQTFAYVLATKGSRRIIVSNNTPRKQHDFQRTQNQDIRLPSFLRVLESQYPFTEPEKVTRSEISSELEPLSSANQGTEFPGTTNDLLAVKLFRDQSHPWEAIARCHIDLLLRIVKTFTERLMAFVTGPDQKTYSAILLNIVDPFLESCTSKLESKLQELLYHFRSGYPQPSESEFRATLARRRHTYLDGEVLQFLLASRPEIFTEDGKRQLANISSSERRGESRAEVLIDKAETYYELSLRNFTDNVVILAVENCLIKDLPSIFTTSMVSQMEDEMLKRLAAESSEMQVERAELEAEYETLRNGLDLCKAYRSRKSTVLPEMPIRPTVNEPKIYEDNKSATPSSDDATSISEVPRSDIKDSVKKQSGAHPYTESLFPASSATINSSAPAFSKFSGPSPFTLLPQPSHNILMDSTGTFTKSPSGLGLFGSPDVRSNSTYATGNASLASKPSLFGSSMSTTTSEKATTGSGLFSSPTTTATGKKQTTSGLFSNTTPTSGHTVFSNLAPKPTNGNANTTSGLFSSSPNRTDARA</sequence>
<protein>
    <recommendedName>
        <fullName evidence="9">Dynamin family protein</fullName>
    </recommendedName>
</protein>
<dbReference type="GO" id="GO:0006897">
    <property type="term" value="P:endocytosis"/>
    <property type="evidence" value="ECO:0007669"/>
    <property type="project" value="TreeGrafter"/>
</dbReference>
<dbReference type="CDD" id="cd08771">
    <property type="entry name" value="DLP_1"/>
    <property type="match status" value="1"/>
</dbReference>
<feature type="compositionally biased region" description="Low complexity" evidence="4">
    <location>
        <begin position="876"/>
        <end position="886"/>
    </location>
</feature>
<dbReference type="PANTHER" id="PTHR11566">
    <property type="entry name" value="DYNAMIN"/>
    <property type="match status" value="1"/>
</dbReference>
<evidence type="ECO:0000313" key="7">
    <source>
        <dbReference type="EMBL" id="KAK5633033.1"/>
    </source>
</evidence>
<dbReference type="GO" id="GO:0000266">
    <property type="term" value="P:mitochondrial fission"/>
    <property type="evidence" value="ECO:0007669"/>
    <property type="project" value="TreeGrafter"/>
</dbReference>
<dbReference type="PROSITE" id="PS51388">
    <property type="entry name" value="GED"/>
    <property type="match status" value="1"/>
</dbReference>
<reference evidence="7 8" key="1">
    <citation type="submission" date="2023-10" db="EMBL/GenBank/DDBJ databases">
        <title>Draft genome sequence of Xylaria bambusicola isolate GMP-LS, the root and basal stem rot pathogen of sugarcane in Indonesia.</title>
        <authorList>
            <person name="Selvaraj P."/>
            <person name="Muralishankar V."/>
            <person name="Muruganantham S."/>
            <person name="Sp S."/>
            <person name="Haryani S."/>
            <person name="Lau K.J.X."/>
            <person name="Naqvi N.I."/>
        </authorList>
    </citation>
    <scope>NUCLEOTIDE SEQUENCE [LARGE SCALE GENOMIC DNA]</scope>
    <source>
        <strain evidence="7">GMP-LS</strain>
    </source>
</reference>
<dbReference type="Gene3D" id="3.40.50.300">
    <property type="entry name" value="P-loop containing nucleotide triphosphate hydrolases"/>
    <property type="match status" value="1"/>
</dbReference>
<feature type="compositionally biased region" description="Polar residues" evidence="4">
    <location>
        <begin position="910"/>
        <end position="932"/>
    </location>
</feature>
<dbReference type="PRINTS" id="PR00195">
    <property type="entry name" value="DYNAMIN"/>
</dbReference>